<protein>
    <submittedName>
        <fullName evidence="1">Uncharacterized protein</fullName>
    </submittedName>
</protein>
<sequence>MLDNADSGLCLGGPSRAAAFFARLLERWRAMTRRSASRELNRAAPWRRPVRDSIEVAVDQASAVLGDRPVALSQAAAS</sequence>
<keyword evidence="2" id="KW-1185">Reference proteome</keyword>
<dbReference type="AlphaFoldDB" id="A0A177NHP1"/>
<comment type="caution">
    <text evidence="1">The sequence shown here is derived from an EMBL/GenBank/DDBJ whole genome shotgun (WGS) entry which is preliminary data.</text>
</comment>
<evidence type="ECO:0000313" key="1">
    <source>
        <dbReference type="EMBL" id="OAI16973.1"/>
    </source>
</evidence>
<organism evidence="1 2">
    <name type="scientific">Methylomonas koyamae</name>
    <dbReference type="NCBI Taxonomy" id="702114"/>
    <lineage>
        <taxon>Bacteria</taxon>
        <taxon>Pseudomonadati</taxon>
        <taxon>Pseudomonadota</taxon>
        <taxon>Gammaproteobacteria</taxon>
        <taxon>Methylococcales</taxon>
        <taxon>Methylococcaceae</taxon>
        <taxon>Methylomonas</taxon>
    </lineage>
</organism>
<evidence type="ECO:0000313" key="2">
    <source>
        <dbReference type="Proteomes" id="UP000077628"/>
    </source>
</evidence>
<proteinExistence type="predicted"/>
<gene>
    <name evidence="1" type="ORF">A1355_08730</name>
</gene>
<dbReference type="STRING" id="702114.A1355_08730"/>
<name>A0A177NHP1_9GAMM</name>
<reference evidence="2" key="1">
    <citation type="submission" date="2016-03" db="EMBL/GenBank/DDBJ databases">
        <authorList>
            <person name="Heylen K."/>
            <person name="De Vos P."/>
            <person name="Vekeman B."/>
        </authorList>
    </citation>
    <scope>NUCLEOTIDE SEQUENCE [LARGE SCALE GENOMIC DNA]</scope>
    <source>
        <strain evidence="2">R-45383</strain>
    </source>
</reference>
<dbReference type="EMBL" id="LUUK01000181">
    <property type="protein sequence ID" value="OAI16973.1"/>
    <property type="molecule type" value="Genomic_DNA"/>
</dbReference>
<dbReference type="Proteomes" id="UP000077628">
    <property type="component" value="Unassembled WGS sequence"/>
</dbReference>
<accession>A0A177NHP1</accession>